<accession>A0A9P1N3P1</accession>
<name>A0A9P1N3P1_9PELO</name>
<feature type="chain" id="PRO_5040317192" evidence="1">
    <location>
        <begin position="17"/>
        <end position="152"/>
    </location>
</feature>
<keyword evidence="1" id="KW-0732">Signal</keyword>
<evidence type="ECO:0000313" key="3">
    <source>
        <dbReference type="Proteomes" id="UP001152747"/>
    </source>
</evidence>
<sequence>MLKTLLIFSLIKTTIQEEEYDKSYNNLDKVVKITYNSAKVTDRNDSMQPMIKVLPNFTFRTCESQMLDRKAFIGQFLLNPHESMIAREFRDINYNYENGRHFIEFIATFEHFAAKFLIDCEGDGYTSRFIRGFAVYCPYKIKDYQGNLFGLG</sequence>
<dbReference type="AlphaFoldDB" id="A0A9P1N3P1"/>
<gene>
    <name evidence="2" type="ORF">CAMP_LOCUS9377</name>
</gene>
<dbReference type="EMBL" id="CANHGI010000003">
    <property type="protein sequence ID" value="CAI5446740.1"/>
    <property type="molecule type" value="Genomic_DNA"/>
</dbReference>
<evidence type="ECO:0000256" key="1">
    <source>
        <dbReference type="SAM" id="SignalP"/>
    </source>
</evidence>
<dbReference type="Proteomes" id="UP001152747">
    <property type="component" value="Unassembled WGS sequence"/>
</dbReference>
<evidence type="ECO:0000313" key="2">
    <source>
        <dbReference type="EMBL" id="CAI5446740.1"/>
    </source>
</evidence>
<reference evidence="2" key="1">
    <citation type="submission" date="2022-11" db="EMBL/GenBank/DDBJ databases">
        <authorList>
            <person name="Kikuchi T."/>
        </authorList>
    </citation>
    <scope>NUCLEOTIDE SEQUENCE</scope>
    <source>
        <strain evidence="2">PS1010</strain>
    </source>
</reference>
<organism evidence="2 3">
    <name type="scientific">Caenorhabditis angaria</name>
    <dbReference type="NCBI Taxonomy" id="860376"/>
    <lineage>
        <taxon>Eukaryota</taxon>
        <taxon>Metazoa</taxon>
        <taxon>Ecdysozoa</taxon>
        <taxon>Nematoda</taxon>
        <taxon>Chromadorea</taxon>
        <taxon>Rhabditida</taxon>
        <taxon>Rhabditina</taxon>
        <taxon>Rhabditomorpha</taxon>
        <taxon>Rhabditoidea</taxon>
        <taxon>Rhabditidae</taxon>
        <taxon>Peloderinae</taxon>
        <taxon>Caenorhabditis</taxon>
    </lineage>
</organism>
<protein>
    <submittedName>
        <fullName evidence="2">Uncharacterized protein</fullName>
    </submittedName>
</protein>
<comment type="caution">
    <text evidence="2">The sequence shown here is derived from an EMBL/GenBank/DDBJ whole genome shotgun (WGS) entry which is preliminary data.</text>
</comment>
<proteinExistence type="predicted"/>
<feature type="signal peptide" evidence="1">
    <location>
        <begin position="1"/>
        <end position="16"/>
    </location>
</feature>
<keyword evidence="3" id="KW-1185">Reference proteome</keyword>